<dbReference type="InterPro" id="IPR000608">
    <property type="entry name" value="UBC"/>
</dbReference>
<protein>
    <submittedName>
        <fullName evidence="2">Ubiquitin-conjugating enzyme E2</fullName>
    </submittedName>
</protein>
<reference evidence="3" key="2">
    <citation type="submission" date="2020-12" db="EMBL/GenBank/DDBJ databases">
        <title>New Spironucleus salmonicida genome in near-complete chromosomes.</title>
        <authorList>
            <person name="Xu F."/>
            <person name="Kurt Z."/>
            <person name="Jimenez-Gonzalez A."/>
            <person name="Astvaldsson A."/>
            <person name="Andersson J.O."/>
            <person name="Svard S.G."/>
        </authorList>
    </citation>
    <scope>NUCLEOTIDE SEQUENCE</scope>
    <source>
        <strain evidence="3">ATCC 50377</strain>
    </source>
</reference>
<dbReference type="OrthoDB" id="269518at2759"/>
<evidence type="ECO:0000259" key="1">
    <source>
        <dbReference type="PROSITE" id="PS50127"/>
    </source>
</evidence>
<accession>V6LSH1</accession>
<keyword evidence="4" id="KW-1185">Reference proteome</keyword>
<dbReference type="PROSITE" id="PS50127">
    <property type="entry name" value="UBC_2"/>
    <property type="match status" value="1"/>
</dbReference>
<feature type="domain" description="UBC core" evidence="1">
    <location>
        <begin position="1"/>
        <end position="138"/>
    </location>
</feature>
<gene>
    <name evidence="2" type="ORF">SS50377_16762</name>
    <name evidence="3" type="ORF">SS50377_21051</name>
</gene>
<name>V6LSH1_9EUKA</name>
<evidence type="ECO:0000313" key="2">
    <source>
        <dbReference type="EMBL" id="EST43709.1"/>
    </source>
</evidence>
<sequence>MNHLIKLAKTRPVSFLSDTQVLTYFQSPNIYPFNSAPLKVYITIPPNFPEKSPSVGLEPRRIWHPNVDFYSGSVCADVIGEKWHAESLVYVLEYALPQLLSEPNFVDPLNFEVKQNDWKEKAYSLIKDIVISNEIWNVDIAFWSKFDKFLQAENVKQKETGDFIFIDDCDLDLD</sequence>
<dbReference type="PANTHER" id="PTHR24068">
    <property type="entry name" value="UBIQUITIN-CONJUGATING ENZYME E2"/>
    <property type="match status" value="1"/>
</dbReference>
<dbReference type="Gene3D" id="3.10.110.10">
    <property type="entry name" value="Ubiquitin Conjugating Enzyme"/>
    <property type="match status" value="1"/>
</dbReference>
<dbReference type="VEuPathDB" id="GiardiaDB:SS50377_21051"/>
<proteinExistence type="predicted"/>
<dbReference type="EMBL" id="AUWU02000001">
    <property type="protein sequence ID" value="KAH0577697.1"/>
    <property type="molecule type" value="Genomic_DNA"/>
</dbReference>
<dbReference type="InterPro" id="IPR016135">
    <property type="entry name" value="UBQ-conjugating_enzyme/RWD"/>
</dbReference>
<dbReference type="EMBL" id="KI546135">
    <property type="protein sequence ID" value="EST43709.1"/>
    <property type="molecule type" value="Genomic_DNA"/>
</dbReference>
<dbReference type="Proteomes" id="UP000018208">
    <property type="component" value="Unassembled WGS sequence"/>
</dbReference>
<dbReference type="SMART" id="SM00212">
    <property type="entry name" value="UBCc"/>
    <property type="match status" value="1"/>
</dbReference>
<dbReference type="Pfam" id="PF00179">
    <property type="entry name" value="UQ_con"/>
    <property type="match status" value="1"/>
</dbReference>
<evidence type="ECO:0000313" key="3">
    <source>
        <dbReference type="EMBL" id="KAH0577697.1"/>
    </source>
</evidence>
<dbReference type="AlphaFoldDB" id="V6LSH1"/>
<reference evidence="2 3" key="1">
    <citation type="journal article" date="2014" name="PLoS Genet.">
        <title>The Genome of Spironucleus salmonicida Highlights a Fish Pathogen Adapted to Fluctuating Environments.</title>
        <authorList>
            <person name="Xu F."/>
            <person name="Jerlstrom-Hultqvist J."/>
            <person name="Einarsson E."/>
            <person name="Astvaldsson A."/>
            <person name="Svard S.G."/>
            <person name="Andersson J.O."/>
        </authorList>
    </citation>
    <scope>NUCLEOTIDE SEQUENCE</scope>
    <source>
        <strain evidence="3">ATCC 50377</strain>
    </source>
</reference>
<organism evidence="2">
    <name type="scientific">Spironucleus salmonicida</name>
    <dbReference type="NCBI Taxonomy" id="348837"/>
    <lineage>
        <taxon>Eukaryota</taxon>
        <taxon>Metamonada</taxon>
        <taxon>Diplomonadida</taxon>
        <taxon>Hexamitidae</taxon>
        <taxon>Hexamitinae</taxon>
        <taxon>Spironucleus</taxon>
    </lineage>
</organism>
<dbReference type="SUPFAM" id="SSF54495">
    <property type="entry name" value="UBC-like"/>
    <property type="match status" value="1"/>
</dbReference>
<evidence type="ECO:0000313" key="4">
    <source>
        <dbReference type="Proteomes" id="UP000018208"/>
    </source>
</evidence>